<dbReference type="Proteomes" id="UP000075799">
    <property type="component" value="Unassembled WGS sequence"/>
</dbReference>
<comment type="caution">
    <text evidence="1">The sequence shown here is derived from an EMBL/GenBank/DDBJ whole genome shotgun (WGS) entry which is preliminary data.</text>
</comment>
<evidence type="ECO:0000313" key="2">
    <source>
        <dbReference type="Proteomes" id="UP000075799"/>
    </source>
</evidence>
<organism evidence="1 2">
    <name type="scientific">Bdellovibrio bacteriovorus</name>
    <dbReference type="NCBI Taxonomy" id="959"/>
    <lineage>
        <taxon>Bacteria</taxon>
        <taxon>Pseudomonadati</taxon>
        <taxon>Bdellovibrionota</taxon>
        <taxon>Bdellovibrionia</taxon>
        <taxon>Bdellovibrionales</taxon>
        <taxon>Pseudobdellovibrionaceae</taxon>
        <taxon>Bdellovibrio</taxon>
    </lineage>
</organism>
<dbReference type="InterPro" id="IPR038109">
    <property type="entry name" value="DNA_bind_recomb_sf"/>
</dbReference>
<evidence type="ECO:0000313" key="1">
    <source>
        <dbReference type="EMBL" id="KYG62971.1"/>
    </source>
</evidence>
<sequence>MQSHRSESFLRQKYLNERLSPAEIGAQCFSSKRTILAWLEHYKIPVRPEDMPERRGLRFGERREKGRIIRDEREQRVIAKMHKLRSRGYSYPQIVEVLNSMGVRPKSGKKWYLKIVFEVINSKISKLSKI</sequence>
<gene>
    <name evidence="1" type="ORF">AZI87_17065</name>
</gene>
<dbReference type="GO" id="GO:0003677">
    <property type="term" value="F:DNA binding"/>
    <property type="evidence" value="ECO:0007669"/>
    <property type="project" value="InterPro"/>
</dbReference>
<name>A0A162G0P4_BDEBC</name>
<dbReference type="Gene3D" id="3.90.1750.20">
    <property type="entry name" value="Putative Large Serine Recombinase, Chain B, Domain 2"/>
    <property type="match status" value="1"/>
</dbReference>
<accession>A0A162G0P4</accession>
<proteinExistence type="predicted"/>
<dbReference type="EMBL" id="LUKD01000008">
    <property type="protein sequence ID" value="KYG62971.1"/>
    <property type="molecule type" value="Genomic_DNA"/>
</dbReference>
<reference evidence="1 2" key="1">
    <citation type="submission" date="2016-03" db="EMBL/GenBank/DDBJ databases">
        <authorList>
            <person name="Ploux O."/>
        </authorList>
    </citation>
    <scope>NUCLEOTIDE SEQUENCE [LARGE SCALE GENOMIC DNA]</scope>
    <source>
        <strain evidence="1 2">EC13</strain>
    </source>
</reference>
<protein>
    <recommendedName>
        <fullName evidence="3">Recombinase domain-containing protein</fullName>
    </recommendedName>
</protein>
<dbReference type="AlphaFoldDB" id="A0A162G0P4"/>
<evidence type="ECO:0008006" key="3">
    <source>
        <dbReference type="Google" id="ProtNLM"/>
    </source>
</evidence>
<dbReference type="GO" id="GO:0000150">
    <property type="term" value="F:DNA strand exchange activity"/>
    <property type="evidence" value="ECO:0007669"/>
    <property type="project" value="InterPro"/>
</dbReference>